<evidence type="ECO:0000313" key="2">
    <source>
        <dbReference type="EMBL" id="TDD57055.1"/>
    </source>
</evidence>
<gene>
    <name evidence="2" type="ORF">E1263_24720</name>
</gene>
<evidence type="ECO:0000313" key="3">
    <source>
        <dbReference type="Proteomes" id="UP000295124"/>
    </source>
</evidence>
<name>A0A4R4ZFA3_9ACTN</name>
<dbReference type="EMBL" id="SMKX01000080">
    <property type="protein sequence ID" value="TDD57055.1"/>
    <property type="molecule type" value="Genomic_DNA"/>
</dbReference>
<protein>
    <submittedName>
        <fullName evidence="2">Uncharacterized protein</fullName>
    </submittedName>
</protein>
<dbReference type="Proteomes" id="UP000295124">
    <property type="component" value="Unassembled WGS sequence"/>
</dbReference>
<reference evidence="2 3" key="1">
    <citation type="submission" date="2019-03" db="EMBL/GenBank/DDBJ databases">
        <title>Draft genome sequences of novel Actinobacteria.</title>
        <authorList>
            <person name="Sahin N."/>
            <person name="Ay H."/>
            <person name="Saygin H."/>
        </authorList>
    </citation>
    <scope>NUCLEOTIDE SEQUENCE [LARGE SCALE GENOMIC DNA]</scope>
    <source>
        <strain evidence="2 3">JCM 13523</strain>
    </source>
</reference>
<feature type="transmembrane region" description="Helical" evidence="1">
    <location>
        <begin position="48"/>
        <end position="78"/>
    </location>
</feature>
<keyword evidence="3" id="KW-1185">Reference proteome</keyword>
<keyword evidence="1" id="KW-0472">Membrane</keyword>
<dbReference type="RefSeq" id="WP_132171365.1">
    <property type="nucleotide sequence ID" value="NZ_SMKX01000080.1"/>
</dbReference>
<organism evidence="2 3">
    <name type="scientific">Kribbella antibiotica</name>
    <dbReference type="NCBI Taxonomy" id="190195"/>
    <lineage>
        <taxon>Bacteria</taxon>
        <taxon>Bacillati</taxon>
        <taxon>Actinomycetota</taxon>
        <taxon>Actinomycetes</taxon>
        <taxon>Propionibacteriales</taxon>
        <taxon>Kribbellaceae</taxon>
        <taxon>Kribbella</taxon>
    </lineage>
</organism>
<accession>A0A4R4ZFA3</accession>
<evidence type="ECO:0000256" key="1">
    <source>
        <dbReference type="SAM" id="Phobius"/>
    </source>
</evidence>
<proteinExistence type="predicted"/>
<comment type="caution">
    <text evidence="2">The sequence shown here is derived from an EMBL/GenBank/DDBJ whole genome shotgun (WGS) entry which is preliminary data.</text>
</comment>
<sequence length="85" mass="9753">MVAVFVAGWIARVLMVLRINRLGGYTADPRPDVRAHYRPVLRTQLVEWILVSVYFVVTGFWWGLLTSVTLGLFALLLLRRVMPKP</sequence>
<keyword evidence="1" id="KW-1133">Transmembrane helix</keyword>
<keyword evidence="1" id="KW-0812">Transmembrane</keyword>
<dbReference type="AlphaFoldDB" id="A0A4R4ZFA3"/>